<dbReference type="Gene3D" id="3.40.50.300">
    <property type="entry name" value="P-loop containing nucleotide triphosphate hydrolases"/>
    <property type="match status" value="1"/>
</dbReference>
<reference evidence="1 2" key="1">
    <citation type="submission" date="2019-10" db="EMBL/GenBank/DDBJ databases">
        <title>Genome sequence of Luteimicrobium xylanilyticum HY-24.</title>
        <authorList>
            <person name="Kim D.Y."/>
            <person name="Park H.-Y."/>
        </authorList>
    </citation>
    <scope>NUCLEOTIDE SEQUENCE [LARGE SCALE GENOMIC DNA]</scope>
    <source>
        <strain evidence="1 2">HY-24</strain>
    </source>
</reference>
<protein>
    <recommendedName>
        <fullName evidence="3">Terminase</fullName>
    </recommendedName>
</protein>
<dbReference type="KEGG" id="lxl:KDY119_00768"/>
<dbReference type="RefSeq" id="WP_153021957.1">
    <property type="nucleotide sequence ID" value="NZ_BAABIH010000001.1"/>
</dbReference>
<keyword evidence="2" id="KW-1185">Reference proteome</keyword>
<proteinExistence type="predicted"/>
<dbReference type="EMBL" id="CP045529">
    <property type="protein sequence ID" value="QFU97274.1"/>
    <property type="molecule type" value="Genomic_DNA"/>
</dbReference>
<dbReference type="OrthoDB" id="5077950at2"/>
<organism evidence="1 2">
    <name type="scientific">Luteimicrobium xylanilyticum</name>
    <dbReference type="NCBI Taxonomy" id="1133546"/>
    <lineage>
        <taxon>Bacteria</taxon>
        <taxon>Bacillati</taxon>
        <taxon>Actinomycetota</taxon>
        <taxon>Actinomycetes</taxon>
        <taxon>Micrococcales</taxon>
        <taxon>Luteimicrobium</taxon>
    </lineage>
</organism>
<evidence type="ECO:0008006" key="3">
    <source>
        <dbReference type="Google" id="ProtNLM"/>
    </source>
</evidence>
<sequence length="477" mass="51417">MAEPRYLSPIPDGTDLFEAEAGARLLGLDLTPQGRNIAGVLAARDDAGGALYVESVHQLPRRATKTTSIWATILGRAATREGYRCVTTAQSGSIASRILLEHAERMLANGTAIESRDRGKRDDLPVLFRNGGREHLDFPNGSRIWVVPPNAGAVRSAASDDIVIDEGGEFEGQKGSDFLTGARPLMDTRGPLAQLVVAGTPGKARSGLLWDMLAEGRAGQVGIVDYSGRDDDDPADREVWARVHPGPDSGLTPMSVIEQRYRQFIKQGDGLTAFAREYLCIWPSDAATGALDVAAWAEAGVEGPPMRPARWTLAFDSPKDASVTSVVAAWRDDDGRAWFEVLAHRPGMSWVARFVHKVARESKAEVVFDEIGGNVATAAELRRLRPVVKTKAMSLRDVGGAAQLLATEVKDERVGHYVQTDLDLAVESATWRPAGRDSRAFGMRPGGSAVSPVVAASLALWQFDASKPKARLKPRVI</sequence>
<dbReference type="InterPro" id="IPR027417">
    <property type="entry name" value="P-loop_NTPase"/>
</dbReference>
<accession>A0A5P9Q773</accession>
<dbReference type="Proteomes" id="UP000326702">
    <property type="component" value="Chromosome"/>
</dbReference>
<dbReference type="AlphaFoldDB" id="A0A5P9Q773"/>
<gene>
    <name evidence="1" type="ORF">KDY119_00768</name>
</gene>
<name>A0A5P9Q773_9MICO</name>
<evidence type="ECO:0000313" key="1">
    <source>
        <dbReference type="EMBL" id="QFU97274.1"/>
    </source>
</evidence>
<evidence type="ECO:0000313" key="2">
    <source>
        <dbReference type="Proteomes" id="UP000326702"/>
    </source>
</evidence>